<dbReference type="GO" id="GO:0004309">
    <property type="term" value="F:exopolyphosphatase activity"/>
    <property type="evidence" value="ECO:0007669"/>
    <property type="project" value="UniProtKB-EC"/>
</dbReference>
<dbReference type="Pfam" id="PF21697">
    <property type="entry name" value="Ppx_C"/>
    <property type="match status" value="1"/>
</dbReference>
<dbReference type="InterPro" id="IPR043129">
    <property type="entry name" value="ATPase_NBD"/>
</dbReference>
<gene>
    <name evidence="7" type="primary">ppx</name>
    <name evidence="7" type="ORF">HW532_19690</name>
</gene>
<evidence type="ECO:0000256" key="2">
    <source>
        <dbReference type="ARBA" id="ARBA00012451"/>
    </source>
</evidence>
<keyword evidence="3 7" id="KW-0378">Hydrolase</keyword>
<sequence length="497" mass="54831">MERPRYEPVAIVDIGSNSVRLVVYDGPNRAPAPIFNEKILCGLGRGVASTGRLSDESVDRALRALRRFRALAEQIGVTRVYAAATAAAREAENGADFVKRAEETLGRKILLLSGRKEAELAARGVVSGIPDADGLIGDLGGGSLELIEVKDGEFKKPVTVPLGPLRLMDLSGGSIDKARTMVDEMFADLPVLQKLKGRPFYAVGGTWRNLARLHMAQTHYPLHILHHYRIPRAAARSLASLVAGLSPETIRDIPVIQKSRAETLPYGALVLDRLLKRTKSHSMIVSALGLREGLLFAKLDKRKRKRDPLIVACVDFARRYARSVDHEFELCDWTDQLFEKSGLKEDARQSQLRHAACLLADIGWRTHPNYRGERAMTIVSQGSFVGVSHPERIFLALTVFFRHVGPLGEKAPSEFIRLIDDEMISRARLISSAQRLAYLLSGAMSGMLPRIGLDISGKTLTLSMPKDLEDLLGERVDRRFSELALLAGKTPQIKIAD</sequence>
<feature type="domain" description="Exopolyphosphatase C-terminal" evidence="6">
    <location>
        <begin position="309"/>
        <end position="490"/>
    </location>
</feature>
<dbReference type="Gene3D" id="1.10.3210.10">
    <property type="entry name" value="Hypothetical protein af1432"/>
    <property type="match status" value="1"/>
</dbReference>
<evidence type="ECO:0000313" key="7">
    <source>
        <dbReference type="EMBL" id="QPC45433.1"/>
    </source>
</evidence>
<dbReference type="PANTHER" id="PTHR30005:SF0">
    <property type="entry name" value="RETROGRADE REGULATION PROTEIN 2"/>
    <property type="match status" value="1"/>
</dbReference>
<dbReference type="SUPFAM" id="SSF53067">
    <property type="entry name" value="Actin-like ATPase domain"/>
    <property type="match status" value="2"/>
</dbReference>
<organism evidence="7 8">
    <name type="scientific">Kaustia mangrovi</name>
    <dbReference type="NCBI Taxonomy" id="2593653"/>
    <lineage>
        <taxon>Bacteria</taxon>
        <taxon>Pseudomonadati</taxon>
        <taxon>Pseudomonadota</taxon>
        <taxon>Alphaproteobacteria</taxon>
        <taxon>Hyphomicrobiales</taxon>
        <taxon>Parvibaculaceae</taxon>
        <taxon>Kaustia</taxon>
    </lineage>
</organism>
<dbReference type="EMBL" id="CP058214">
    <property type="protein sequence ID" value="QPC45433.1"/>
    <property type="molecule type" value="Genomic_DNA"/>
</dbReference>
<dbReference type="InterPro" id="IPR022371">
    <property type="entry name" value="Exopolyphosphatase"/>
</dbReference>
<dbReference type="Pfam" id="PF02541">
    <property type="entry name" value="Ppx-GppA"/>
    <property type="match status" value="1"/>
</dbReference>
<dbReference type="PANTHER" id="PTHR30005">
    <property type="entry name" value="EXOPOLYPHOSPHATASE"/>
    <property type="match status" value="1"/>
</dbReference>
<dbReference type="Gene3D" id="3.30.420.150">
    <property type="entry name" value="Exopolyphosphatase. Domain 2"/>
    <property type="match status" value="1"/>
</dbReference>
<proteinExistence type="inferred from homology"/>
<dbReference type="NCBIfam" id="TIGR03706">
    <property type="entry name" value="exo_poly_only"/>
    <property type="match status" value="1"/>
</dbReference>
<dbReference type="SUPFAM" id="SSF109604">
    <property type="entry name" value="HD-domain/PDEase-like"/>
    <property type="match status" value="1"/>
</dbReference>
<name>A0A7S8HEI3_9HYPH</name>
<evidence type="ECO:0000256" key="4">
    <source>
        <dbReference type="ARBA" id="ARBA00047607"/>
    </source>
</evidence>
<accession>A0A7S8HEI3</accession>
<evidence type="ECO:0000313" key="8">
    <source>
        <dbReference type="Proteomes" id="UP000593594"/>
    </source>
</evidence>
<reference evidence="7 8" key="1">
    <citation type="submission" date="2020-06" db="EMBL/GenBank/DDBJ databases">
        <title>Genome sequence of 2 isolates from Red Sea Mangroves.</title>
        <authorList>
            <person name="Sefrji F."/>
            <person name="Michoud G."/>
            <person name="Merlino G."/>
            <person name="Daffonchio D."/>
        </authorList>
    </citation>
    <scope>NUCLEOTIDE SEQUENCE [LARGE SCALE GENOMIC DNA]</scope>
    <source>
        <strain evidence="7 8">R1DC25</strain>
    </source>
</reference>
<dbReference type="InterPro" id="IPR050273">
    <property type="entry name" value="GppA/Ppx_hydrolase"/>
</dbReference>
<dbReference type="AlphaFoldDB" id="A0A7S8HEI3"/>
<dbReference type="InterPro" id="IPR003695">
    <property type="entry name" value="Ppx_GppA_N"/>
</dbReference>
<comment type="similarity">
    <text evidence="1">Belongs to the GppA/Ppx family.</text>
</comment>
<evidence type="ECO:0000259" key="5">
    <source>
        <dbReference type="Pfam" id="PF02541"/>
    </source>
</evidence>
<dbReference type="InterPro" id="IPR048951">
    <property type="entry name" value="Ppx_C"/>
</dbReference>
<evidence type="ECO:0000256" key="3">
    <source>
        <dbReference type="ARBA" id="ARBA00022801"/>
    </source>
</evidence>
<protein>
    <recommendedName>
        <fullName evidence="2">exopolyphosphatase</fullName>
        <ecNumber evidence="2">3.6.1.11</ecNumber>
    </recommendedName>
</protein>
<feature type="domain" description="Ppx/GppA phosphatase N-terminal" evidence="5">
    <location>
        <begin position="24"/>
        <end position="301"/>
    </location>
</feature>
<evidence type="ECO:0000256" key="1">
    <source>
        <dbReference type="ARBA" id="ARBA00007125"/>
    </source>
</evidence>
<comment type="catalytic activity">
    <reaction evidence="4">
        <text>[phosphate](n) + H2O = [phosphate](n-1) + phosphate + H(+)</text>
        <dbReference type="Rhea" id="RHEA:21528"/>
        <dbReference type="Rhea" id="RHEA-COMP:9859"/>
        <dbReference type="Rhea" id="RHEA-COMP:14279"/>
        <dbReference type="ChEBI" id="CHEBI:15377"/>
        <dbReference type="ChEBI" id="CHEBI:15378"/>
        <dbReference type="ChEBI" id="CHEBI:16838"/>
        <dbReference type="ChEBI" id="CHEBI:43474"/>
        <dbReference type="EC" id="3.6.1.11"/>
    </reaction>
</comment>
<dbReference type="Proteomes" id="UP000593594">
    <property type="component" value="Chromosome"/>
</dbReference>
<dbReference type="Gene3D" id="3.30.420.40">
    <property type="match status" value="1"/>
</dbReference>
<dbReference type="GO" id="GO:0006793">
    <property type="term" value="P:phosphorus metabolic process"/>
    <property type="evidence" value="ECO:0007669"/>
    <property type="project" value="InterPro"/>
</dbReference>
<keyword evidence="8" id="KW-1185">Reference proteome</keyword>
<dbReference type="KEGG" id="kmn:HW532_19690"/>
<dbReference type="EC" id="3.6.1.11" evidence="2"/>
<evidence type="ECO:0000259" key="6">
    <source>
        <dbReference type="Pfam" id="PF21697"/>
    </source>
</evidence>
<dbReference type="CDD" id="cd24052">
    <property type="entry name" value="ASKHA_NBD_HpPPX-GppA-like"/>
    <property type="match status" value="1"/>
</dbReference>